<evidence type="ECO:0000313" key="2">
    <source>
        <dbReference type="Proteomes" id="UP000751190"/>
    </source>
</evidence>
<reference evidence="1" key="1">
    <citation type="submission" date="2021-05" db="EMBL/GenBank/DDBJ databases">
        <title>The genome of the haptophyte Pavlova lutheri (Diacronema luteri, Pavlovales) - a model for lipid biosynthesis in eukaryotic algae.</title>
        <authorList>
            <person name="Hulatt C.J."/>
            <person name="Posewitz M.C."/>
        </authorList>
    </citation>
    <scope>NUCLEOTIDE SEQUENCE</scope>
    <source>
        <strain evidence="1">NIVA-4/92</strain>
    </source>
</reference>
<gene>
    <name evidence="1" type="ORF">KFE25_002297</name>
</gene>
<protein>
    <submittedName>
        <fullName evidence="1">Uncharacterized protein</fullName>
    </submittedName>
</protein>
<keyword evidence="2" id="KW-1185">Reference proteome</keyword>
<dbReference type="Proteomes" id="UP000751190">
    <property type="component" value="Unassembled WGS sequence"/>
</dbReference>
<sequence>MQGGAVIVRRGLAETALHGALAEALHPIRLVVGGDDLPADVIAPGGIGALLVHTAEGELLRERAAKLCKTFRHPVVAVEVDALNDVLFALGADLLTSAITVLPCASASHLAQALAEFAATKDQHIARDAADEAARIELELARVISEGSGVHPDDARALVCAVPLGEIAGASFDRLCDLSPLVPRSTAAVHRWLTAPAPPDETSGDTLLR</sequence>
<comment type="caution">
    <text evidence="1">The sequence shown here is derived from an EMBL/GenBank/DDBJ whole genome shotgun (WGS) entry which is preliminary data.</text>
</comment>
<dbReference type="EMBL" id="JAGTXO010000066">
    <property type="protein sequence ID" value="KAG8457633.1"/>
    <property type="molecule type" value="Genomic_DNA"/>
</dbReference>
<proteinExistence type="predicted"/>
<dbReference type="AlphaFoldDB" id="A0A8J5X752"/>
<accession>A0A8J5X752</accession>
<organism evidence="1 2">
    <name type="scientific">Diacronema lutheri</name>
    <name type="common">Unicellular marine alga</name>
    <name type="synonym">Monochrysis lutheri</name>
    <dbReference type="NCBI Taxonomy" id="2081491"/>
    <lineage>
        <taxon>Eukaryota</taxon>
        <taxon>Haptista</taxon>
        <taxon>Haptophyta</taxon>
        <taxon>Pavlovophyceae</taxon>
        <taxon>Pavlovales</taxon>
        <taxon>Pavlovaceae</taxon>
        <taxon>Diacronema</taxon>
    </lineage>
</organism>
<evidence type="ECO:0000313" key="1">
    <source>
        <dbReference type="EMBL" id="KAG8457633.1"/>
    </source>
</evidence>
<name>A0A8J5X752_DIALT</name>